<dbReference type="HAMAP" id="MF_00658">
    <property type="entry name" value="23SrRNA_methyltr_H"/>
    <property type="match status" value="1"/>
</dbReference>
<comment type="catalytic activity">
    <reaction evidence="5">
        <text>pseudouridine(1915) in 23S rRNA + S-adenosyl-L-methionine = N(3)-methylpseudouridine(1915) in 23S rRNA + S-adenosyl-L-homocysteine + H(+)</text>
        <dbReference type="Rhea" id="RHEA:42752"/>
        <dbReference type="Rhea" id="RHEA-COMP:10221"/>
        <dbReference type="Rhea" id="RHEA-COMP:10222"/>
        <dbReference type="ChEBI" id="CHEBI:15378"/>
        <dbReference type="ChEBI" id="CHEBI:57856"/>
        <dbReference type="ChEBI" id="CHEBI:59789"/>
        <dbReference type="ChEBI" id="CHEBI:65314"/>
        <dbReference type="ChEBI" id="CHEBI:74486"/>
        <dbReference type="EC" id="2.1.1.177"/>
    </reaction>
</comment>
<comment type="similarity">
    <text evidence="4 5">Belongs to the RNA methyltransferase RlmH family.</text>
</comment>
<keyword evidence="5" id="KW-0963">Cytoplasm</keyword>
<dbReference type="InterPro" id="IPR029028">
    <property type="entry name" value="Alpha/beta_knot_MTases"/>
</dbReference>
<comment type="subunit">
    <text evidence="5">Homodimer.</text>
</comment>
<keyword evidence="2 5" id="KW-0808">Transferase</keyword>
<dbReference type="CDD" id="cd18081">
    <property type="entry name" value="RlmH-like"/>
    <property type="match status" value="1"/>
</dbReference>
<keyword evidence="3 5" id="KW-0949">S-adenosyl-L-methionine</keyword>
<dbReference type="Gene3D" id="3.40.1280.10">
    <property type="match status" value="1"/>
</dbReference>
<accession>A0A8J6NFV1</accession>
<dbReference type="EMBL" id="JACNJZ010000174">
    <property type="protein sequence ID" value="MBC8318675.1"/>
    <property type="molecule type" value="Genomic_DNA"/>
</dbReference>
<feature type="binding site" evidence="5">
    <location>
        <begin position="122"/>
        <end position="127"/>
    </location>
    <ligand>
        <name>S-adenosyl-L-methionine</name>
        <dbReference type="ChEBI" id="CHEBI:59789"/>
    </ligand>
</feature>
<dbReference type="EC" id="2.1.1.177" evidence="5"/>
<comment type="function">
    <text evidence="5">Specifically methylates the pseudouridine at position 1915 (m3Psi1915) in 23S rRNA.</text>
</comment>
<dbReference type="GO" id="GO:0005737">
    <property type="term" value="C:cytoplasm"/>
    <property type="evidence" value="ECO:0007669"/>
    <property type="project" value="UniProtKB-SubCell"/>
</dbReference>
<evidence type="ECO:0000313" key="7">
    <source>
        <dbReference type="Proteomes" id="UP000614424"/>
    </source>
</evidence>
<dbReference type="PANTHER" id="PTHR33603:SF1">
    <property type="entry name" value="RIBOSOMAL RNA LARGE SUBUNIT METHYLTRANSFERASE H"/>
    <property type="match status" value="1"/>
</dbReference>
<dbReference type="AlphaFoldDB" id="A0A8J6NFV1"/>
<evidence type="ECO:0000256" key="3">
    <source>
        <dbReference type="ARBA" id="ARBA00022691"/>
    </source>
</evidence>
<proteinExistence type="inferred from homology"/>
<evidence type="ECO:0000256" key="5">
    <source>
        <dbReference type="HAMAP-Rule" id="MF_00658"/>
    </source>
</evidence>
<feature type="binding site" evidence="5">
    <location>
        <position position="71"/>
    </location>
    <ligand>
        <name>S-adenosyl-L-methionine</name>
        <dbReference type="ChEBI" id="CHEBI:59789"/>
    </ligand>
</feature>
<comment type="subcellular location">
    <subcellularLocation>
        <location evidence="5">Cytoplasm</location>
    </subcellularLocation>
</comment>
<dbReference type="PIRSF" id="PIRSF004505">
    <property type="entry name" value="MT_bac"/>
    <property type="match status" value="1"/>
</dbReference>
<dbReference type="SUPFAM" id="SSF75217">
    <property type="entry name" value="alpha/beta knot"/>
    <property type="match status" value="1"/>
</dbReference>
<organism evidence="6 7">
    <name type="scientific">Candidatus Desulfobia pelagia</name>
    <dbReference type="NCBI Taxonomy" id="2841692"/>
    <lineage>
        <taxon>Bacteria</taxon>
        <taxon>Pseudomonadati</taxon>
        <taxon>Thermodesulfobacteriota</taxon>
        <taxon>Desulfobulbia</taxon>
        <taxon>Desulfobulbales</taxon>
        <taxon>Desulfobulbaceae</taxon>
        <taxon>Candidatus Desulfobia</taxon>
    </lineage>
</organism>
<dbReference type="InterPro" id="IPR003742">
    <property type="entry name" value="RlmH-like"/>
</dbReference>
<evidence type="ECO:0000313" key="6">
    <source>
        <dbReference type="EMBL" id="MBC8318675.1"/>
    </source>
</evidence>
<comment type="caution">
    <text evidence="6">The sequence shown here is derived from an EMBL/GenBank/DDBJ whole genome shotgun (WGS) entry which is preliminary data.</text>
</comment>
<sequence>MRIEIIYPGKTKDKYYQKGIDEYVKRLGRYAKVSVMQIKEFKGAGNDTVLKEKEGQLLLSKVHKSSFLVVLDPAGNQQSSEAFADSITQWEELGKQAISFIVGGPLGLSGEVLDQADLILSLSEMTFTHDMARLLLLEQIYRAYTIKAGTAYHK</sequence>
<dbReference type="GO" id="GO:0070038">
    <property type="term" value="F:rRNA (pseudouridine-N3-)-methyltransferase activity"/>
    <property type="evidence" value="ECO:0007669"/>
    <property type="project" value="UniProtKB-UniRule"/>
</dbReference>
<keyword evidence="5" id="KW-0698">rRNA processing</keyword>
<gene>
    <name evidence="5" type="primary">rlmH</name>
    <name evidence="6" type="ORF">H8E41_12290</name>
</gene>
<feature type="binding site" evidence="5">
    <location>
        <position position="103"/>
    </location>
    <ligand>
        <name>S-adenosyl-L-methionine</name>
        <dbReference type="ChEBI" id="CHEBI:59789"/>
    </ligand>
</feature>
<dbReference type="InterPro" id="IPR029026">
    <property type="entry name" value="tRNA_m1G_MTases_N"/>
</dbReference>
<dbReference type="Proteomes" id="UP000614424">
    <property type="component" value="Unassembled WGS sequence"/>
</dbReference>
<name>A0A8J6NFV1_9BACT</name>
<dbReference type="Pfam" id="PF02590">
    <property type="entry name" value="SPOUT_MTase"/>
    <property type="match status" value="1"/>
</dbReference>
<keyword evidence="1 5" id="KW-0489">Methyltransferase</keyword>
<evidence type="ECO:0000256" key="2">
    <source>
        <dbReference type="ARBA" id="ARBA00022679"/>
    </source>
</evidence>
<dbReference type="PANTHER" id="PTHR33603">
    <property type="entry name" value="METHYLTRANSFERASE"/>
    <property type="match status" value="1"/>
</dbReference>
<reference evidence="6 7" key="1">
    <citation type="submission" date="2020-08" db="EMBL/GenBank/DDBJ databases">
        <title>Bridging the membrane lipid divide: bacteria of the FCB group superphylum have the potential to synthesize archaeal ether lipids.</title>
        <authorList>
            <person name="Villanueva L."/>
            <person name="Von Meijenfeldt F.A.B."/>
            <person name="Westbye A.B."/>
            <person name="Yadav S."/>
            <person name="Hopmans E.C."/>
            <person name="Dutilh B.E."/>
            <person name="Sinninghe Damste J.S."/>
        </authorList>
    </citation>
    <scope>NUCLEOTIDE SEQUENCE [LARGE SCALE GENOMIC DNA]</scope>
    <source>
        <strain evidence="6">NIOZ-UU47</strain>
    </source>
</reference>
<evidence type="ECO:0000256" key="4">
    <source>
        <dbReference type="ARBA" id="ARBA00038303"/>
    </source>
</evidence>
<protein>
    <recommendedName>
        <fullName evidence="5">Ribosomal RNA large subunit methyltransferase H</fullName>
        <ecNumber evidence="5">2.1.1.177</ecNumber>
    </recommendedName>
    <alternativeName>
        <fullName evidence="5">23S rRNA (pseudouridine1915-N3)-methyltransferase</fullName>
    </alternativeName>
    <alternativeName>
        <fullName evidence="5">23S rRNA m3Psi1915 methyltransferase</fullName>
    </alternativeName>
    <alternativeName>
        <fullName evidence="5">rRNA (pseudouridine-N3-)-methyltransferase RlmH</fullName>
    </alternativeName>
</protein>
<evidence type="ECO:0000256" key="1">
    <source>
        <dbReference type="ARBA" id="ARBA00022603"/>
    </source>
</evidence>